<dbReference type="InterPro" id="IPR023210">
    <property type="entry name" value="NADP_OxRdtase_dom"/>
</dbReference>
<dbReference type="Pfam" id="PF00248">
    <property type="entry name" value="Aldo_ket_red"/>
    <property type="match status" value="1"/>
</dbReference>
<dbReference type="PANTHER" id="PTHR43625">
    <property type="entry name" value="AFLATOXIN B1 ALDEHYDE REDUCTASE"/>
    <property type="match status" value="1"/>
</dbReference>
<accession>A0ABU8PTT4</accession>
<keyword evidence="1" id="KW-0560">Oxidoreductase</keyword>
<protein>
    <submittedName>
        <fullName evidence="3">Aldo/keto reductase</fullName>
    </submittedName>
</protein>
<feature type="domain" description="NADP-dependent oxidoreductase" evidence="2">
    <location>
        <begin position="30"/>
        <end position="104"/>
    </location>
</feature>
<dbReference type="InterPro" id="IPR050791">
    <property type="entry name" value="Aldo-Keto_reductase"/>
</dbReference>
<dbReference type="EMBL" id="JBBGZW010000001">
    <property type="protein sequence ID" value="MEJ5046167.1"/>
    <property type="molecule type" value="Genomic_DNA"/>
</dbReference>
<name>A0ABU8PTT4_9GAMM</name>
<dbReference type="RefSeq" id="WP_339541481.1">
    <property type="nucleotide sequence ID" value="NZ_JACAWY010000001.1"/>
</dbReference>
<sequence>MLSSTSEPFTATSCRRLAEDDFRRSLPRFQQDAQAHNQKLVNQLSAMAAGYDATAAQLALAWVLAKGDFIVPIPGASKIAHLEQNCVAAYLTLRGVDVATLDELFSVHNIQGARYNDSEFILVDR</sequence>
<keyword evidence="4" id="KW-1185">Reference proteome</keyword>
<evidence type="ECO:0000259" key="2">
    <source>
        <dbReference type="Pfam" id="PF00248"/>
    </source>
</evidence>
<comment type="caution">
    <text evidence="3">The sequence shown here is derived from an EMBL/GenBank/DDBJ whole genome shotgun (WGS) entry which is preliminary data.</text>
</comment>
<reference evidence="3 4" key="1">
    <citation type="submission" date="2023-12" db="EMBL/GenBank/DDBJ databases">
        <title>Gut-associated functions are favored during microbiome assembly across C. elegans life.</title>
        <authorList>
            <person name="Zimmermann J."/>
        </authorList>
    </citation>
    <scope>NUCLEOTIDE SEQUENCE [LARGE SCALE GENOMIC DNA]</scope>
    <source>
        <strain evidence="3 4">BIGb0393</strain>
    </source>
</reference>
<dbReference type="InterPro" id="IPR036812">
    <property type="entry name" value="NAD(P)_OxRdtase_dom_sf"/>
</dbReference>
<proteinExistence type="predicted"/>
<evidence type="ECO:0000256" key="1">
    <source>
        <dbReference type="ARBA" id="ARBA00023002"/>
    </source>
</evidence>
<dbReference type="Gene3D" id="3.20.20.100">
    <property type="entry name" value="NADP-dependent oxidoreductase domain"/>
    <property type="match status" value="1"/>
</dbReference>
<gene>
    <name evidence="3" type="ORF">WH298_13305</name>
</gene>
<evidence type="ECO:0000313" key="3">
    <source>
        <dbReference type="EMBL" id="MEJ5046167.1"/>
    </source>
</evidence>
<dbReference type="SUPFAM" id="SSF51430">
    <property type="entry name" value="NAD(P)-linked oxidoreductase"/>
    <property type="match status" value="1"/>
</dbReference>
<evidence type="ECO:0000313" key="4">
    <source>
        <dbReference type="Proteomes" id="UP001362100"/>
    </source>
</evidence>
<organism evidence="3 4">
    <name type="scientific">Pantoea nemavictus</name>
    <dbReference type="NCBI Taxonomy" id="2726955"/>
    <lineage>
        <taxon>Bacteria</taxon>
        <taxon>Pseudomonadati</taxon>
        <taxon>Pseudomonadota</taxon>
        <taxon>Gammaproteobacteria</taxon>
        <taxon>Enterobacterales</taxon>
        <taxon>Erwiniaceae</taxon>
        <taxon>Pantoea</taxon>
    </lineage>
</organism>
<dbReference type="Proteomes" id="UP001362100">
    <property type="component" value="Unassembled WGS sequence"/>
</dbReference>
<dbReference type="PANTHER" id="PTHR43625:SF40">
    <property type="entry name" value="ALDO-KETO REDUCTASE YAKC [NADP(+)]"/>
    <property type="match status" value="1"/>
</dbReference>